<dbReference type="EMBL" id="SAWZ01000003">
    <property type="protein sequence ID" value="RXR06657.1"/>
    <property type="molecule type" value="Genomic_DNA"/>
</dbReference>
<evidence type="ECO:0000313" key="2">
    <source>
        <dbReference type="EMBL" id="RXR06657.1"/>
    </source>
</evidence>
<gene>
    <name evidence="2" type="ORF">EPA99_06760</name>
</gene>
<dbReference type="SUPFAM" id="SSF54427">
    <property type="entry name" value="NTF2-like"/>
    <property type="match status" value="1"/>
</dbReference>
<dbReference type="Pfam" id="PF12680">
    <property type="entry name" value="SnoaL_2"/>
    <property type="match status" value="1"/>
</dbReference>
<accession>A0A4Q1JXE1</accession>
<feature type="domain" description="SnoaL-like" evidence="1">
    <location>
        <begin position="9"/>
        <end position="119"/>
    </location>
</feature>
<protein>
    <submittedName>
        <fullName evidence="2">Isopropylmalate/homocitrate/citramalate synthase</fullName>
    </submittedName>
</protein>
<dbReference type="OrthoDB" id="582835at2"/>
<evidence type="ECO:0000259" key="1">
    <source>
        <dbReference type="Pfam" id="PF12680"/>
    </source>
</evidence>
<name>A0A4Q1JXE1_9GAMM</name>
<sequence length="137" mass="15366">MHDTLDLIDRYYQAFNAGQWEAMLALLTDDVAHDLNQGPRETGRDTFAAFLARMNASYSEQLREIRIIASADGTHAAAEYVVHGTYHHTDQGLPEARGQTYVLPGGAFFDLRDGRIARVTNYYNLEDWIAQVGGSEE</sequence>
<dbReference type="InterPro" id="IPR011721">
    <property type="entry name" value="CHP02096"/>
</dbReference>
<dbReference type="Gene3D" id="3.10.450.50">
    <property type="match status" value="1"/>
</dbReference>
<dbReference type="Proteomes" id="UP000289784">
    <property type="component" value="Unassembled WGS sequence"/>
</dbReference>
<reference evidence="2 3" key="1">
    <citation type="submission" date="2019-01" db="EMBL/GenBank/DDBJ databases">
        <title>Pseudoxanthomonas composti sp. nov., isolated from compost.</title>
        <authorList>
            <person name="Yang G."/>
        </authorList>
    </citation>
    <scope>NUCLEOTIDE SEQUENCE [LARGE SCALE GENOMIC DNA]</scope>
    <source>
        <strain evidence="2 3">GSS15</strain>
    </source>
</reference>
<proteinExistence type="predicted"/>
<dbReference type="CDD" id="cd00531">
    <property type="entry name" value="NTF2_like"/>
    <property type="match status" value="1"/>
</dbReference>
<organism evidence="2 3">
    <name type="scientific">Pseudoxanthomonas composti</name>
    <dbReference type="NCBI Taxonomy" id="2137479"/>
    <lineage>
        <taxon>Bacteria</taxon>
        <taxon>Pseudomonadati</taxon>
        <taxon>Pseudomonadota</taxon>
        <taxon>Gammaproteobacteria</taxon>
        <taxon>Lysobacterales</taxon>
        <taxon>Lysobacteraceae</taxon>
        <taxon>Pseudoxanthomonas</taxon>
    </lineage>
</organism>
<evidence type="ECO:0000313" key="3">
    <source>
        <dbReference type="Proteomes" id="UP000289784"/>
    </source>
</evidence>
<dbReference type="AlphaFoldDB" id="A0A4Q1JXE1"/>
<dbReference type="InterPro" id="IPR037401">
    <property type="entry name" value="SnoaL-like"/>
</dbReference>
<comment type="caution">
    <text evidence="2">The sequence shown here is derived from an EMBL/GenBank/DDBJ whole genome shotgun (WGS) entry which is preliminary data.</text>
</comment>
<dbReference type="NCBIfam" id="TIGR02096">
    <property type="entry name" value="ketosteroid isomerase-related protein"/>
    <property type="match status" value="1"/>
</dbReference>
<keyword evidence="3" id="KW-1185">Reference proteome</keyword>
<dbReference type="InterPro" id="IPR032710">
    <property type="entry name" value="NTF2-like_dom_sf"/>
</dbReference>